<organism evidence="1 2">
    <name type="scientific">Chitinophaga japonensis</name>
    <name type="common">Flexibacter japonensis</name>
    <dbReference type="NCBI Taxonomy" id="104662"/>
    <lineage>
        <taxon>Bacteria</taxon>
        <taxon>Pseudomonadati</taxon>
        <taxon>Bacteroidota</taxon>
        <taxon>Chitinophagia</taxon>
        <taxon>Chitinophagales</taxon>
        <taxon>Chitinophagaceae</taxon>
        <taxon>Chitinophaga</taxon>
    </lineage>
</organism>
<dbReference type="Gene3D" id="1.10.10.10">
    <property type="entry name" value="Winged helix-like DNA-binding domain superfamily/Winged helix DNA-binding domain"/>
    <property type="match status" value="1"/>
</dbReference>
<dbReference type="InterPro" id="IPR007367">
    <property type="entry name" value="DUF433"/>
</dbReference>
<proteinExistence type="predicted"/>
<dbReference type="RefSeq" id="WP_145715457.1">
    <property type="nucleotide sequence ID" value="NZ_BAAAFY010000001.1"/>
</dbReference>
<dbReference type="Proteomes" id="UP000316778">
    <property type="component" value="Unassembled WGS sequence"/>
</dbReference>
<dbReference type="InterPro" id="IPR036388">
    <property type="entry name" value="WH-like_DNA-bd_sf"/>
</dbReference>
<keyword evidence="2" id="KW-1185">Reference proteome</keyword>
<comment type="caution">
    <text evidence="1">The sequence shown here is derived from an EMBL/GenBank/DDBJ whole genome shotgun (WGS) entry which is preliminary data.</text>
</comment>
<dbReference type="PANTHER" id="PTHR34849">
    <property type="entry name" value="SSL5025 PROTEIN"/>
    <property type="match status" value="1"/>
</dbReference>
<dbReference type="SUPFAM" id="SSF46689">
    <property type="entry name" value="Homeodomain-like"/>
    <property type="match status" value="1"/>
</dbReference>
<dbReference type="EMBL" id="VLLG01000003">
    <property type="protein sequence ID" value="TWI89259.1"/>
    <property type="molecule type" value="Genomic_DNA"/>
</dbReference>
<name>A0A562T6T4_CHIJA</name>
<sequence>MDRFKYIEINSKIMFGKPVIRGTRIKVELILEKLANGETIDDILVAYPHLTSEVIHAALTEYQKWMKK</sequence>
<dbReference type="OrthoDB" id="9809515at2"/>
<protein>
    <submittedName>
        <fullName evidence="1">Uncharacterized protein (DUF433 family)</fullName>
    </submittedName>
</protein>
<dbReference type="AlphaFoldDB" id="A0A562T6T4"/>
<accession>A0A562T6T4</accession>
<evidence type="ECO:0000313" key="1">
    <source>
        <dbReference type="EMBL" id="TWI89259.1"/>
    </source>
</evidence>
<dbReference type="PANTHER" id="PTHR34849:SF3">
    <property type="entry name" value="SSR2962 PROTEIN"/>
    <property type="match status" value="1"/>
</dbReference>
<reference evidence="1 2" key="1">
    <citation type="journal article" date="2013" name="Stand. Genomic Sci.">
        <title>Genomic Encyclopedia of Type Strains, Phase I: The one thousand microbial genomes (KMG-I) project.</title>
        <authorList>
            <person name="Kyrpides N.C."/>
            <person name="Woyke T."/>
            <person name="Eisen J.A."/>
            <person name="Garrity G."/>
            <person name="Lilburn T.G."/>
            <person name="Beck B.J."/>
            <person name="Whitman W.B."/>
            <person name="Hugenholtz P."/>
            <person name="Klenk H.P."/>
        </authorList>
    </citation>
    <scope>NUCLEOTIDE SEQUENCE [LARGE SCALE GENOMIC DNA]</scope>
    <source>
        <strain evidence="1 2">DSM 13484</strain>
    </source>
</reference>
<dbReference type="Pfam" id="PF04255">
    <property type="entry name" value="DUF433"/>
    <property type="match status" value="1"/>
</dbReference>
<evidence type="ECO:0000313" key="2">
    <source>
        <dbReference type="Proteomes" id="UP000316778"/>
    </source>
</evidence>
<gene>
    <name evidence="1" type="ORF">LX66_3354</name>
</gene>
<dbReference type="InterPro" id="IPR009057">
    <property type="entry name" value="Homeodomain-like_sf"/>
</dbReference>